<evidence type="ECO:0000256" key="1">
    <source>
        <dbReference type="ARBA" id="ARBA00022490"/>
    </source>
</evidence>
<dbReference type="AlphaFoldDB" id="T1A9M2"/>
<reference evidence="8" key="2">
    <citation type="journal article" date="2014" name="ISME J.">
        <title>Microbial stratification in low pH oxic and suboxic macroscopic growths along an acid mine drainage.</title>
        <authorList>
            <person name="Mendez-Garcia C."/>
            <person name="Mesa V."/>
            <person name="Sprenger R.R."/>
            <person name="Richter M."/>
            <person name="Diez M.S."/>
            <person name="Solano J."/>
            <person name="Bargiela R."/>
            <person name="Golyshina O.V."/>
            <person name="Manteca A."/>
            <person name="Ramos J.L."/>
            <person name="Gallego J.R."/>
            <person name="Llorente I."/>
            <person name="Martins Dos Santos V.A."/>
            <person name="Jensen O.N."/>
            <person name="Pelaez A.I."/>
            <person name="Sanchez J."/>
            <person name="Ferrer M."/>
        </authorList>
    </citation>
    <scope>NUCLEOTIDE SEQUENCE</scope>
</reference>
<dbReference type="GO" id="GO:0003951">
    <property type="term" value="F:NAD+ kinase activity"/>
    <property type="evidence" value="ECO:0007669"/>
    <property type="project" value="InterPro"/>
</dbReference>
<evidence type="ECO:0000256" key="2">
    <source>
        <dbReference type="ARBA" id="ARBA00022679"/>
    </source>
</evidence>
<dbReference type="Pfam" id="PF20143">
    <property type="entry name" value="NAD_kinase_C"/>
    <property type="match status" value="1"/>
</dbReference>
<dbReference type="PANTHER" id="PTHR20275:SF43">
    <property type="entry name" value="BIFUNCTIONAL NADP PHOSPHATASE_NAD KINASE"/>
    <property type="match status" value="1"/>
</dbReference>
<keyword evidence="1" id="KW-0963">Cytoplasm</keyword>
<gene>
    <name evidence="8" type="ORF">B1B_15759</name>
</gene>
<dbReference type="Gene3D" id="2.60.200.30">
    <property type="entry name" value="Probable inorganic polyphosphate/atp-NAD kinase, domain 2"/>
    <property type="match status" value="1"/>
</dbReference>
<protein>
    <submittedName>
        <fullName evidence="8">Inorganic polyphosphate/ATP-NAD kinase</fullName>
    </submittedName>
</protein>
<dbReference type="GO" id="GO:0005524">
    <property type="term" value="F:ATP binding"/>
    <property type="evidence" value="ECO:0007669"/>
    <property type="project" value="UniProtKB-KW"/>
</dbReference>
<evidence type="ECO:0000256" key="7">
    <source>
        <dbReference type="ARBA" id="ARBA00023027"/>
    </source>
</evidence>
<reference evidence="8" key="1">
    <citation type="submission" date="2013-08" db="EMBL/GenBank/DDBJ databases">
        <authorList>
            <person name="Mendez C."/>
            <person name="Richter M."/>
            <person name="Ferrer M."/>
            <person name="Sanchez J."/>
        </authorList>
    </citation>
    <scope>NUCLEOTIDE SEQUENCE</scope>
</reference>
<dbReference type="Pfam" id="PF01513">
    <property type="entry name" value="NAD_kinase"/>
    <property type="match status" value="1"/>
</dbReference>
<evidence type="ECO:0000313" key="8">
    <source>
        <dbReference type="EMBL" id="EQD38530.1"/>
    </source>
</evidence>
<sequence length="192" mass="21198">MPFESVDGSRPAIDRVGFVIRKNCQRCSKIVERIVDIAPKDWTIMYEREVGKYLPVKSKDIENMNADLIISVGGDGTVLWALQHINCPILGINMGGLGFLSEVEIGEIESSIYELARGNYRIERSRKLSVFLNGQRLEDCTNEVIIHSSKIAKIRKFMISTPTSFIDRVAADAVIVATPVGSTSYSFSAGGP</sequence>
<comment type="caution">
    <text evidence="8">The sequence shown here is derived from an EMBL/GenBank/DDBJ whole genome shotgun (WGS) entry which is preliminary data.</text>
</comment>
<evidence type="ECO:0000256" key="6">
    <source>
        <dbReference type="ARBA" id="ARBA00022857"/>
    </source>
</evidence>
<dbReference type="GO" id="GO:0019674">
    <property type="term" value="P:NAD+ metabolic process"/>
    <property type="evidence" value="ECO:0007669"/>
    <property type="project" value="InterPro"/>
</dbReference>
<dbReference type="InterPro" id="IPR017438">
    <property type="entry name" value="ATP-NAD_kinase_N"/>
</dbReference>
<organism evidence="8">
    <name type="scientific">mine drainage metagenome</name>
    <dbReference type="NCBI Taxonomy" id="410659"/>
    <lineage>
        <taxon>unclassified sequences</taxon>
        <taxon>metagenomes</taxon>
        <taxon>ecological metagenomes</taxon>
    </lineage>
</organism>
<proteinExistence type="predicted"/>
<name>T1A9M2_9ZZZZ</name>
<keyword evidence="5" id="KW-0067">ATP-binding</keyword>
<dbReference type="EMBL" id="AUZY01010479">
    <property type="protein sequence ID" value="EQD38530.1"/>
    <property type="molecule type" value="Genomic_DNA"/>
</dbReference>
<dbReference type="InterPro" id="IPR002504">
    <property type="entry name" value="NADK"/>
</dbReference>
<dbReference type="InterPro" id="IPR017437">
    <property type="entry name" value="ATP-NAD_kinase_PpnK-typ_C"/>
</dbReference>
<dbReference type="InterPro" id="IPR016064">
    <property type="entry name" value="NAD/diacylglycerol_kinase_sf"/>
</dbReference>
<keyword evidence="6" id="KW-0521">NADP</keyword>
<evidence type="ECO:0000256" key="5">
    <source>
        <dbReference type="ARBA" id="ARBA00022840"/>
    </source>
</evidence>
<dbReference type="Gene3D" id="3.40.50.10330">
    <property type="entry name" value="Probable inorganic polyphosphate/atp-NAD kinase, domain 1"/>
    <property type="match status" value="1"/>
</dbReference>
<feature type="non-terminal residue" evidence="8">
    <location>
        <position position="192"/>
    </location>
</feature>
<evidence type="ECO:0000256" key="3">
    <source>
        <dbReference type="ARBA" id="ARBA00022741"/>
    </source>
</evidence>
<keyword evidence="2" id="KW-0808">Transferase</keyword>
<dbReference type="GO" id="GO:0006741">
    <property type="term" value="P:NADP+ biosynthetic process"/>
    <property type="evidence" value="ECO:0007669"/>
    <property type="project" value="InterPro"/>
</dbReference>
<keyword evidence="3" id="KW-0547">Nucleotide-binding</keyword>
<accession>T1A9M2</accession>
<evidence type="ECO:0000256" key="4">
    <source>
        <dbReference type="ARBA" id="ARBA00022777"/>
    </source>
</evidence>
<dbReference type="SUPFAM" id="SSF111331">
    <property type="entry name" value="NAD kinase/diacylglycerol kinase-like"/>
    <property type="match status" value="1"/>
</dbReference>
<dbReference type="PANTHER" id="PTHR20275">
    <property type="entry name" value="NAD KINASE"/>
    <property type="match status" value="1"/>
</dbReference>
<keyword evidence="7" id="KW-0520">NAD</keyword>
<keyword evidence="4 8" id="KW-0418">Kinase</keyword>